<dbReference type="AlphaFoldDB" id="A0A644YJR0"/>
<protein>
    <submittedName>
        <fullName evidence="2">Uncharacterized protein</fullName>
    </submittedName>
</protein>
<sequence length="153" mass="17213">MKRILRHPATNAVCISLFTGFYALIFLVTSGHAEFQSLLYYSRAGQTADPFWAGWSLFLSAGFQKYIAWVLIALTALVVAALLKRRRPFDEYHTAILTACLSAAVVLTLIAIAFFYLLILSDPNGIVEKFTLFITIHWITVVLADFTYVLLCR</sequence>
<accession>A0A644YJR0</accession>
<organism evidence="2">
    <name type="scientific">bioreactor metagenome</name>
    <dbReference type="NCBI Taxonomy" id="1076179"/>
    <lineage>
        <taxon>unclassified sequences</taxon>
        <taxon>metagenomes</taxon>
        <taxon>ecological metagenomes</taxon>
    </lineage>
</organism>
<keyword evidence="1" id="KW-0472">Membrane</keyword>
<reference evidence="2" key="1">
    <citation type="submission" date="2019-08" db="EMBL/GenBank/DDBJ databases">
        <authorList>
            <person name="Kucharzyk K."/>
            <person name="Murdoch R.W."/>
            <person name="Higgins S."/>
            <person name="Loffler F."/>
        </authorList>
    </citation>
    <scope>NUCLEOTIDE SEQUENCE</scope>
</reference>
<feature type="transmembrane region" description="Helical" evidence="1">
    <location>
        <begin position="130"/>
        <end position="151"/>
    </location>
</feature>
<feature type="transmembrane region" description="Helical" evidence="1">
    <location>
        <begin position="12"/>
        <end position="33"/>
    </location>
</feature>
<evidence type="ECO:0000256" key="1">
    <source>
        <dbReference type="SAM" id="Phobius"/>
    </source>
</evidence>
<dbReference type="EMBL" id="VSSQ01005168">
    <property type="protein sequence ID" value="MPM28121.1"/>
    <property type="molecule type" value="Genomic_DNA"/>
</dbReference>
<keyword evidence="1" id="KW-0812">Transmembrane</keyword>
<evidence type="ECO:0000313" key="2">
    <source>
        <dbReference type="EMBL" id="MPM28121.1"/>
    </source>
</evidence>
<keyword evidence="1" id="KW-1133">Transmembrane helix</keyword>
<feature type="transmembrane region" description="Helical" evidence="1">
    <location>
        <begin position="66"/>
        <end position="83"/>
    </location>
</feature>
<gene>
    <name evidence="2" type="ORF">SDC9_74640</name>
</gene>
<feature type="transmembrane region" description="Helical" evidence="1">
    <location>
        <begin position="95"/>
        <end position="118"/>
    </location>
</feature>
<proteinExistence type="predicted"/>
<comment type="caution">
    <text evidence="2">The sequence shown here is derived from an EMBL/GenBank/DDBJ whole genome shotgun (WGS) entry which is preliminary data.</text>
</comment>
<name>A0A644YJR0_9ZZZZ</name>